<feature type="transmembrane region" description="Helical" evidence="8">
    <location>
        <begin position="162"/>
        <end position="181"/>
    </location>
</feature>
<evidence type="ECO:0000313" key="9">
    <source>
        <dbReference type="EMBL" id="RWU08619.1"/>
    </source>
</evidence>
<feature type="transmembrane region" description="Helical" evidence="8">
    <location>
        <begin position="20"/>
        <end position="40"/>
    </location>
</feature>
<evidence type="ECO:0000256" key="2">
    <source>
        <dbReference type="ARBA" id="ARBA00022475"/>
    </source>
</evidence>
<evidence type="ECO:0008006" key="11">
    <source>
        <dbReference type="Google" id="ProtNLM"/>
    </source>
</evidence>
<feature type="transmembrane region" description="Helical" evidence="8">
    <location>
        <begin position="97"/>
        <end position="120"/>
    </location>
</feature>
<evidence type="ECO:0000256" key="4">
    <source>
        <dbReference type="ARBA" id="ARBA00022692"/>
    </source>
</evidence>
<keyword evidence="4 8" id="KW-0812">Transmembrane</keyword>
<keyword evidence="2" id="KW-1003">Cell membrane</keyword>
<evidence type="ECO:0000256" key="1">
    <source>
        <dbReference type="ARBA" id="ARBA00004651"/>
    </source>
</evidence>
<keyword evidence="10" id="KW-1185">Reference proteome</keyword>
<dbReference type="RefSeq" id="WP_113647134.1">
    <property type="nucleotide sequence ID" value="NZ_QMHN01000002.1"/>
</dbReference>
<evidence type="ECO:0000256" key="5">
    <source>
        <dbReference type="ARBA" id="ARBA00022801"/>
    </source>
</evidence>
<dbReference type="NCBIfam" id="NF046083">
    <property type="entry name" value="exosort_XrtY"/>
    <property type="match status" value="1"/>
</dbReference>
<dbReference type="InterPro" id="IPR026392">
    <property type="entry name" value="Exo/Archaeosortase_dom"/>
</dbReference>
<accession>A0A3S3SSX4</accession>
<comment type="subcellular location">
    <subcellularLocation>
        <location evidence="1">Cell membrane</location>
        <topology evidence="1">Multi-pass membrane protein</topology>
    </subcellularLocation>
</comment>
<dbReference type="Proteomes" id="UP000284120">
    <property type="component" value="Unassembled WGS sequence"/>
</dbReference>
<dbReference type="GO" id="GO:0005886">
    <property type="term" value="C:plasma membrane"/>
    <property type="evidence" value="ECO:0007669"/>
    <property type="project" value="UniProtKB-SubCell"/>
</dbReference>
<dbReference type="NCBIfam" id="TIGR04178">
    <property type="entry name" value="exo_archaeo"/>
    <property type="match status" value="1"/>
</dbReference>
<evidence type="ECO:0000256" key="8">
    <source>
        <dbReference type="SAM" id="Phobius"/>
    </source>
</evidence>
<dbReference type="EMBL" id="SAYW01000002">
    <property type="protein sequence ID" value="RWU08619.1"/>
    <property type="molecule type" value="Genomic_DNA"/>
</dbReference>
<evidence type="ECO:0000256" key="6">
    <source>
        <dbReference type="ARBA" id="ARBA00022989"/>
    </source>
</evidence>
<comment type="caution">
    <text evidence="9">The sequence shown here is derived from an EMBL/GenBank/DDBJ whole genome shotgun (WGS) entry which is preliminary data.</text>
</comment>
<feature type="transmembrane region" description="Helical" evidence="8">
    <location>
        <begin position="127"/>
        <end position="150"/>
    </location>
</feature>
<dbReference type="AlphaFoldDB" id="A0A3S3SSX4"/>
<evidence type="ECO:0000256" key="3">
    <source>
        <dbReference type="ARBA" id="ARBA00022670"/>
    </source>
</evidence>
<gene>
    <name evidence="9" type="ORF">DPV69_09635</name>
</gene>
<evidence type="ECO:0000256" key="7">
    <source>
        <dbReference type="ARBA" id="ARBA00023136"/>
    </source>
</evidence>
<evidence type="ECO:0000313" key="10">
    <source>
        <dbReference type="Proteomes" id="UP000284120"/>
    </source>
</evidence>
<keyword evidence="5" id="KW-0378">Hydrolase</keyword>
<sequence>MSKLSQTIKSFWDEPYFRFICYFLLLSLFLYEFNTAYIGITAKGGIYVPFLDQHLNYINWWRNFTIDSAATVLRWMDYIVYTNDYQLKVIGRHGFTMVYTCLGYGIMSVFSAFVITFPGYIKARYGFLLFGLVLIQLLNTLRLIVLSLYWDKRKPLLTIDHHDLFNIIVYVVLILLVYGWLKCASKRGKV</sequence>
<keyword evidence="7 8" id="KW-0472">Membrane</keyword>
<reference evidence="9 10" key="1">
    <citation type="submission" date="2018-06" db="EMBL/GenBank/DDBJ databases">
        <title>Pedobacter endophyticus sp. nov., an endophytic bacterium isolated from a leaf of Triticum aestivum.</title>
        <authorList>
            <person name="Zhang L."/>
        </authorList>
    </citation>
    <scope>NUCLEOTIDE SEQUENCE [LARGE SCALE GENOMIC DNA]</scope>
    <source>
        <strain evidence="9 10">CM134L-2</strain>
    </source>
</reference>
<organism evidence="9 10">
    <name type="scientific">Pedobacter chitinilyticus</name>
    <dbReference type="NCBI Taxonomy" id="2233776"/>
    <lineage>
        <taxon>Bacteria</taxon>
        <taxon>Pseudomonadati</taxon>
        <taxon>Bacteroidota</taxon>
        <taxon>Sphingobacteriia</taxon>
        <taxon>Sphingobacteriales</taxon>
        <taxon>Sphingobacteriaceae</taxon>
        <taxon>Pedobacter</taxon>
    </lineage>
</organism>
<dbReference type="GO" id="GO:0006508">
    <property type="term" value="P:proteolysis"/>
    <property type="evidence" value="ECO:0007669"/>
    <property type="project" value="UniProtKB-KW"/>
</dbReference>
<proteinExistence type="predicted"/>
<dbReference type="GO" id="GO:0008233">
    <property type="term" value="F:peptidase activity"/>
    <property type="evidence" value="ECO:0007669"/>
    <property type="project" value="UniProtKB-KW"/>
</dbReference>
<dbReference type="OrthoDB" id="793901at2"/>
<keyword evidence="3" id="KW-0645">Protease</keyword>
<name>A0A3S3SSX4_9SPHI</name>
<protein>
    <recommendedName>
        <fullName evidence="11">Exosortase/archaeosortase family protein</fullName>
    </recommendedName>
</protein>
<keyword evidence="6 8" id="KW-1133">Transmembrane helix</keyword>